<feature type="coiled-coil region" evidence="1">
    <location>
        <begin position="456"/>
        <end position="490"/>
    </location>
</feature>
<sequence>MSHYRKIHKILNLPSDEEIFSRYRCALREKSGLLRQGMLYLSSRTISFHSNLFGIQKTLKISLSQAVLIEKRTFFKLNNSIRIKTIKHSDGFFFTSFLSRDLCLRELIALHNLVKRSTKSSNRNEQKNKTMKEDLEQESQSGKSDYENENENENEKENASRQSIKKIESEVLVTNNLLLDSDDKDVLEFDFDEIKGIIPENENQKNNFLLTKSISSSENSNPRNSLNELKIAKENDLNRSIPNSIDLGLNQIESIKSAPLKDKNSPIIQTFSHKIISNPEKALPPISTAKPQFNGISQEFNNTTNYDKDNNNNNNTNKYEDKEDNSFNNILKDHEKNDPIFSLIKVGYLKIFKKELQKWILRYFRLSIIDCKVILSIYNNEYLAHKVADLDLTGHTIGNTLKSLRTVKGVMFKLKTNKVLRLIAENREEALDWIKSLKKFTMLANQHVENLQRIKMQRIAKQRQQELLEKQKIKQKLIEEEERRKKEKNDPKNLILTSLSFLLKLVPLSILVIMLIIVFLHSSSQPLNLSKELVSDNLQRFHILNYQDYLIETYSKMDEKNRDLIIDYKIGSVKPSEIFDWKNEVGKLNKKIRNIKNALENKQHSLVQNRQLINEMIN</sequence>
<evidence type="ECO:0000313" key="5">
    <source>
        <dbReference type="EMBL" id="KAJ3427401.1"/>
    </source>
</evidence>
<dbReference type="GO" id="GO:0120015">
    <property type="term" value="F:sterol transfer activity"/>
    <property type="evidence" value="ECO:0007669"/>
    <property type="project" value="TreeGrafter"/>
</dbReference>
<dbReference type="InterPro" id="IPR001849">
    <property type="entry name" value="PH_domain"/>
</dbReference>
<dbReference type="GO" id="GO:0005789">
    <property type="term" value="C:endoplasmic reticulum membrane"/>
    <property type="evidence" value="ECO:0007669"/>
    <property type="project" value="TreeGrafter"/>
</dbReference>
<feature type="compositionally biased region" description="Basic and acidic residues" evidence="2">
    <location>
        <begin position="153"/>
        <end position="162"/>
    </location>
</feature>
<gene>
    <name evidence="5" type="ORF">M0812_26986</name>
</gene>
<protein>
    <recommendedName>
        <fullName evidence="4">PH domain-containing protein</fullName>
    </recommendedName>
</protein>
<feature type="region of interest" description="Disordered" evidence="2">
    <location>
        <begin position="297"/>
        <end position="323"/>
    </location>
</feature>
<dbReference type="SMART" id="SM00568">
    <property type="entry name" value="GRAM"/>
    <property type="match status" value="1"/>
</dbReference>
<dbReference type="Gene3D" id="2.30.29.30">
    <property type="entry name" value="Pleckstrin-homology domain (PH domain)/Phosphotyrosine-binding domain (PTB)"/>
    <property type="match status" value="2"/>
</dbReference>
<keyword evidence="3" id="KW-0472">Membrane</keyword>
<name>A0AAV7YER5_9EUKA</name>
<organism evidence="5 6">
    <name type="scientific">Anaeramoeba flamelloides</name>
    <dbReference type="NCBI Taxonomy" id="1746091"/>
    <lineage>
        <taxon>Eukaryota</taxon>
        <taxon>Metamonada</taxon>
        <taxon>Anaeramoebidae</taxon>
        <taxon>Anaeramoeba</taxon>
    </lineage>
</organism>
<dbReference type="PANTHER" id="PTHR23319">
    <property type="entry name" value="GRAM DOMAIN CONTAINING 1B, ISOFORM E"/>
    <property type="match status" value="1"/>
</dbReference>
<dbReference type="EMBL" id="JANTQA010000063">
    <property type="protein sequence ID" value="KAJ3427401.1"/>
    <property type="molecule type" value="Genomic_DNA"/>
</dbReference>
<dbReference type="GO" id="GO:0140268">
    <property type="term" value="C:endoplasmic reticulum-plasma membrane contact site"/>
    <property type="evidence" value="ECO:0007669"/>
    <property type="project" value="TreeGrafter"/>
</dbReference>
<keyword evidence="1" id="KW-0175">Coiled coil</keyword>
<accession>A0AAV7YER5</accession>
<dbReference type="InterPro" id="IPR004182">
    <property type="entry name" value="GRAM"/>
</dbReference>
<keyword evidence="3" id="KW-1133">Transmembrane helix</keyword>
<dbReference type="InterPro" id="IPR051482">
    <property type="entry name" value="Cholesterol_transport"/>
</dbReference>
<feature type="transmembrane region" description="Helical" evidence="3">
    <location>
        <begin position="494"/>
        <end position="520"/>
    </location>
</feature>
<feature type="compositionally biased region" description="Basic and acidic residues" evidence="2">
    <location>
        <begin position="122"/>
        <end position="134"/>
    </location>
</feature>
<feature type="domain" description="PH" evidence="4">
    <location>
        <begin position="342"/>
        <end position="442"/>
    </location>
</feature>
<dbReference type="Pfam" id="PF02893">
    <property type="entry name" value="GRAM"/>
    <property type="match status" value="1"/>
</dbReference>
<proteinExistence type="predicted"/>
<dbReference type="GO" id="GO:0032366">
    <property type="term" value="P:intracellular sterol transport"/>
    <property type="evidence" value="ECO:0007669"/>
    <property type="project" value="TreeGrafter"/>
</dbReference>
<dbReference type="AlphaFoldDB" id="A0AAV7YER5"/>
<dbReference type="InterPro" id="IPR011993">
    <property type="entry name" value="PH-like_dom_sf"/>
</dbReference>
<dbReference type="PROSITE" id="PS50003">
    <property type="entry name" value="PH_DOMAIN"/>
    <property type="match status" value="1"/>
</dbReference>
<comment type="caution">
    <text evidence="5">The sequence shown here is derived from an EMBL/GenBank/DDBJ whole genome shotgun (WGS) entry which is preliminary data.</text>
</comment>
<dbReference type="PANTHER" id="PTHR23319:SF4">
    <property type="entry name" value="GRAM DOMAIN CONTAINING 1B, ISOFORM E"/>
    <property type="match status" value="1"/>
</dbReference>
<evidence type="ECO:0000259" key="4">
    <source>
        <dbReference type="PROSITE" id="PS50003"/>
    </source>
</evidence>
<reference evidence="5" key="1">
    <citation type="submission" date="2022-08" db="EMBL/GenBank/DDBJ databases">
        <title>Novel sulphate-reducing endosymbionts in the free-living metamonad Anaeramoeba.</title>
        <authorList>
            <person name="Jerlstrom-Hultqvist J."/>
            <person name="Cepicka I."/>
            <person name="Gallot-Lavallee L."/>
            <person name="Salas-Leiva D."/>
            <person name="Curtis B.A."/>
            <person name="Zahonova K."/>
            <person name="Pipaliya S."/>
            <person name="Dacks J."/>
            <person name="Roger A.J."/>
        </authorList>
    </citation>
    <scope>NUCLEOTIDE SEQUENCE</scope>
    <source>
        <strain evidence="5">Busselton2</strain>
    </source>
</reference>
<dbReference type="GO" id="GO:0005886">
    <property type="term" value="C:plasma membrane"/>
    <property type="evidence" value="ECO:0007669"/>
    <property type="project" value="TreeGrafter"/>
</dbReference>
<dbReference type="Proteomes" id="UP001146793">
    <property type="component" value="Unassembled WGS sequence"/>
</dbReference>
<dbReference type="SMART" id="SM00233">
    <property type="entry name" value="PH"/>
    <property type="match status" value="1"/>
</dbReference>
<feature type="compositionally biased region" description="Low complexity" evidence="2">
    <location>
        <begin position="301"/>
        <end position="317"/>
    </location>
</feature>
<evidence type="ECO:0000256" key="2">
    <source>
        <dbReference type="SAM" id="MobiDB-lite"/>
    </source>
</evidence>
<evidence type="ECO:0000313" key="6">
    <source>
        <dbReference type="Proteomes" id="UP001146793"/>
    </source>
</evidence>
<feature type="region of interest" description="Disordered" evidence="2">
    <location>
        <begin position="118"/>
        <end position="162"/>
    </location>
</feature>
<dbReference type="GO" id="GO:0032934">
    <property type="term" value="F:sterol binding"/>
    <property type="evidence" value="ECO:0007669"/>
    <property type="project" value="TreeGrafter"/>
</dbReference>
<keyword evidence="3" id="KW-0812">Transmembrane</keyword>
<evidence type="ECO:0000256" key="3">
    <source>
        <dbReference type="SAM" id="Phobius"/>
    </source>
</evidence>
<evidence type="ECO:0000256" key="1">
    <source>
        <dbReference type="SAM" id="Coils"/>
    </source>
</evidence>
<dbReference type="SUPFAM" id="SSF50729">
    <property type="entry name" value="PH domain-like"/>
    <property type="match status" value="1"/>
</dbReference>